<dbReference type="Proteomes" id="UP000222310">
    <property type="component" value="Unassembled WGS sequence"/>
</dbReference>
<name>A0A9Q5Z527_NOSLI</name>
<proteinExistence type="predicted"/>
<accession>A0A9Q5Z527</accession>
<comment type="caution">
    <text evidence="1">The sequence shown here is derived from an EMBL/GenBank/DDBJ whole genome shotgun (WGS) entry which is preliminary data.</text>
</comment>
<evidence type="ECO:0000313" key="2">
    <source>
        <dbReference type="Proteomes" id="UP000222310"/>
    </source>
</evidence>
<evidence type="ECO:0000313" key="1">
    <source>
        <dbReference type="EMBL" id="PHJ93718.1"/>
    </source>
</evidence>
<gene>
    <name evidence="1" type="ORF">VF08_34975</name>
</gene>
<dbReference type="AlphaFoldDB" id="A0A9Q5Z527"/>
<organism evidence="1 2">
    <name type="scientific">Nostoc linckia z8</name>
    <dbReference type="NCBI Taxonomy" id="1628746"/>
    <lineage>
        <taxon>Bacteria</taxon>
        <taxon>Bacillati</taxon>
        <taxon>Cyanobacteriota</taxon>
        <taxon>Cyanophyceae</taxon>
        <taxon>Nostocales</taxon>
        <taxon>Nostocaceae</taxon>
        <taxon>Nostoc</taxon>
    </lineage>
</organism>
<protein>
    <submittedName>
        <fullName evidence="1">Uncharacterized protein</fullName>
    </submittedName>
</protein>
<dbReference type="EMBL" id="LAHD01000181">
    <property type="protein sequence ID" value="PHJ93718.1"/>
    <property type="molecule type" value="Genomic_DNA"/>
</dbReference>
<sequence length="115" mass="13165">MSLLPLTLAQLFGDRSSQDSQYLVIQKADLPLTANSNNSAEQVLAAICLKALESMQGSITDEYGDIIPDENGSALIEYDESDLYEFLRIFRWASYYISRNSAYYERKQIIIQHFR</sequence>
<reference evidence="1 2" key="1">
    <citation type="submission" date="2015-02" db="EMBL/GenBank/DDBJ databases">
        <title>Nostoc linckia genome annotation.</title>
        <authorList>
            <person name="Zhou Z."/>
        </authorList>
    </citation>
    <scope>NUCLEOTIDE SEQUENCE [LARGE SCALE GENOMIC DNA]</scope>
    <source>
        <strain evidence="2">z8</strain>
    </source>
</reference>